<keyword evidence="4" id="KW-1185">Reference proteome</keyword>
<dbReference type="Pfam" id="PF07221">
    <property type="entry name" value="GlcNAc_2-epim"/>
    <property type="match status" value="1"/>
</dbReference>
<comment type="similarity">
    <text evidence="1">Belongs to the N-acylglucosamine 2-epimerase family.</text>
</comment>
<organism evidence="3 4">
    <name type="scientific">Paracoccus hibiscisoli</name>
    <dbReference type="NCBI Taxonomy" id="2023261"/>
    <lineage>
        <taxon>Bacteria</taxon>
        <taxon>Pseudomonadati</taxon>
        <taxon>Pseudomonadota</taxon>
        <taxon>Alphaproteobacteria</taxon>
        <taxon>Rhodobacterales</taxon>
        <taxon>Paracoccaceae</taxon>
        <taxon>Paracoccus</taxon>
    </lineage>
</organism>
<dbReference type="PANTHER" id="PTHR15108">
    <property type="entry name" value="N-ACYLGLUCOSAMINE-2-EPIMERASE"/>
    <property type="match status" value="1"/>
</dbReference>
<dbReference type="InterPro" id="IPR010819">
    <property type="entry name" value="AGE/CE"/>
</dbReference>
<evidence type="ECO:0000313" key="4">
    <source>
        <dbReference type="Proteomes" id="UP000306223"/>
    </source>
</evidence>
<dbReference type="AlphaFoldDB" id="A0A4U0QY56"/>
<reference evidence="3 4" key="1">
    <citation type="submission" date="2019-04" db="EMBL/GenBank/DDBJ databases">
        <authorList>
            <person name="Li J."/>
        </authorList>
    </citation>
    <scope>NUCLEOTIDE SEQUENCE [LARGE SCALE GENOMIC DNA]</scope>
    <source>
        <strain evidence="3 4">CCTCC AB2016182</strain>
    </source>
</reference>
<evidence type="ECO:0000256" key="2">
    <source>
        <dbReference type="ARBA" id="ARBA00023235"/>
    </source>
</evidence>
<dbReference type="Gene3D" id="1.50.10.10">
    <property type="match status" value="1"/>
</dbReference>
<dbReference type="GO" id="GO:0005975">
    <property type="term" value="P:carbohydrate metabolic process"/>
    <property type="evidence" value="ECO:0007669"/>
    <property type="project" value="InterPro"/>
</dbReference>
<sequence>MTPLDDPDHRALLIRDAHHALDFFDASIRAAGGFHVLDLDGTPLPGTVQELHTTTRLVHSYALAQMAGRPDRAGIVDQGMDWLWRAHRDPDHGGYLWALDGTAPVEGPKLAYGHVFVLLAASSAKMAGHPDADRLLADITQVLDRHYWDDDAGLFRDEFTRDWRVFSTYRGMNANMHGVEALLAQHEATGDARPLDRAGRILEFFIAGQAARHGWRIPEHYDDRWQPDHAYAGNPMFRPAGTTPGHSFEMARLLLQWWDLAGRPGADAPAHARALVETALADAWLPGGGLAYTLREGRVDNAARYWWPVTEAIGALAALIKLDPQPQDALWYRRLWDFAQSALIDHRHGGWFPELAPDGTPDARQFVGKPDIYHAIQADLLPLVPGLSRAAQALAATKPLKRNGTAD</sequence>
<evidence type="ECO:0000256" key="1">
    <source>
        <dbReference type="ARBA" id="ARBA00008558"/>
    </source>
</evidence>
<evidence type="ECO:0000313" key="3">
    <source>
        <dbReference type="EMBL" id="TJZ87157.1"/>
    </source>
</evidence>
<dbReference type="Proteomes" id="UP000306223">
    <property type="component" value="Unassembled WGS sequence"/>
</dbReference>
<dbReference type="RefSeq" id="WP_136855215.1">
    <property type="nucleotide sequence ID" value="NZ_SUNH01000004.1"/>
</dbReference>
<gene>
    <name evidence="3" type="ORF">FA740_02595</name>
</gene>
<name>A0A4U0QY56_9RHOB</name>
<accession>A0A4U0QY56</accession>
<comment type="caution">
    <text evidence="3">The sequence shown here is derived from an EMBL/GenBank/DDBJ whole genome shotgun (WGS) entry which is preliminary data.</text>
</comment>
<keyword evidence="2 3" id="KW-0413">Isomerase</keyword>
<dbReference type="EMBL" id="SUNH01000004">
    <property type="protein sequence ID" value="TJZ87157.1"/>
    <property type="molecule type" value="Genomic_DNA"/>
</dbReference>
<proteinExistence type="inferred from homology"/>
<protein>
    <submittedName>
        <fullName evidence="3">AGE family epimerase/isomerase</fullName>
    </submittedName>
</protein>
<dbReference type="InterPro" id="IPR012341">
    <property type="entry name" value="6hp_glycosidase-like_sf"/>
</dbReference>
<dbReference type="SUPFAM" id="SSF48208">
    <property type="entry name" value="Six-hairpin glycosidases"/>
    <property type="match status" value="1"/>
</dbReference>
<dbReference type="OrthoDB" id="9806359at2"/>
<dbReference type="GO" id="GO:0016853">
    <property type="term" value="F:isomerase activity"/>
    <property type="evidence" value="ECO:0007669"/>
    <property type="project" value="UniProtKB-KW"/>
</dbReference>
<dbReference type="InterPro" id="IPR008928">
    <property type="entry name" value="6-hairpin_glycosidase_sf"/>
</dbReference>